<accession>A0ABU6WCE8</accession>
<protein>
    <submittedName>
        <fullName evidence="2">Uncharacterized protein</fullName>
    </submittedName>
</protein>
<organism evidence="2 3">
    <name type="scientific">Stylosanthes scabra</name>
    <dbReference type="NCBI Taxonomy" id="79078"/>
    <lineage>
        <taxon>Eukaryota</taxon>
        <taxon>Viridiplantae</taxon>
        <taxon>Streptophyta</taxon>
        <taxon>Embryophyta</taxon>
        <taxon>Tracheophyta</taxon>
        <taxon>Spermatophyta</taxon>
        <taxon>Magnoliopsida</taxon>
        <taxon>eudicotyledons</taxon>
        <taxon>Gunneridae</taxon>
        <taxon>Pentapetalae</taxon>
        <taxon>rosids</taxon>
        <taxon>fabids</taxon>
        <taxon>Fabales</taxon>
        <taxon>Fabaceae</taxon>
        <taxon>Papilionoideae</taxon>
        <taxon>50 kb inversion clade</taxon>
        <taxon>dalbergioids sensu lato</taxon>
        <taxon>Dalbergieae</taxon>
        <taxon>Pterocarpus clade</taxon>
        <taxon>Stylosanthes</taxon>
    </lineage>
</organism>
<dbReference type="EMBL" id="JASCZI010181438">
    <property type="protein sequence ID" value="MED6183467.1"/>
    <property type="molecule type" value="Genomic_DNA"/>
</dbReference>
<evidence type="ECO:0000313" key="2">
    <source>
        <dbReference type="EMBL" id="MED6183467.1"/>
    </source>
</evidence>
<comment type="caution">
    <text evidence="2">The sequence shown here is derived from an EMBL/GenBank/DDBJ whole genome shotgun (WGS) entry which is preliminary data.</text>
</comment>
<sequence>MAAIETNTKISLHIRSNSLPTTSHPLVSQFEEHLQRLKGSAATPSSSTLSHKFDELKDLHDCTHKLFQLPMEQQALAQECNAKQVSDLLEGSLRLLDISSKAKDWIMQSKESMQELQSNIRRKRGDESVFAAAAAKYLTSRKMIKKAVRNASENLKGLKNDTTCSSSKDNNNTSPITCLLKEADAVTLSSLQNLLSFISDPKGHSKWSRWTSISKCMQPKRVASESQESNTNEFEKVDAALQCLINGKPLSTEKFQSYMENLEMCIQDLEIGFEQLSRKLIRNRVSLLNIFNH</sequence>
<reference evidence="2 3" key="1">
    <citation type="journal article" date="2023" name="Plants (Basel)">
        <title>Bridging the Gap: Combining Genomics and Transcriptomics Approaches to Understand Stylosanthes scabra, an Orphan Legume from the Brazilian Caatinga.</title>
        <authorList>
            <person name="Ferreira-Neto J.R.C."/>
            <person name="da Silva M.D."/>
            <person name="Binneck E."/>
            <person name="de Melo N.F."/>
            <person name="da Silva R.H."/>
            <person name="de Melo A.L.T.M."/>
            <person name="Pandolfi V."/>
            <person name="Bustamante F.O."/>
            <person name="Brasileiro-Vidal A.C."/>
            <person name="Benko-Iseppon A.M."/>
        </authorList>
    </citation>
    <scope>NUCLEOTIDE SEQUENCE [LARGE SCALE GENOMIC DNA]</scope>
    <source>
        <tissue evidence="2">Leaves</tissue>
    </source>
</reference>
<dbReference type="PANTHER" id="PTHR33070:SF129">
    <property type="entry name" value="DUF241 DOMAIN PROTEIN"/>
    <property type="match status" value="1"/>
</dbReference>
<feature type="coiled-coil region" evidence="1">
    <location>
        <begin position="106"/>
        <end position="161"/>
    </location>
</feature>
<evidence type="ECO:0000256" key="1">
    <source>
        <dbReference type="SAM" id="Coils"/>
    </source>
</evidence>
<gene>
    <name evidence="2" type="ORF">PIB30_038146</name>
</gene>
<dbReference type="PANTHER" id="PTHR33070">
    <property type="entry name" value="OS06G0725500 PROTEIN"/>
    <property type="match status" value="1"/>
</dbReference>
<keyword evidence="3" id="KW-1185">Reference proteome</keyword>
<dbReference type="Pfam" id="PF03087">
    <property type="entry name" value="BPS1"/>
    <property type="match status" value="1"/>
</dbReference>
<evidence type="ECO:0000313" key="3">
    <source>
        <dbReference type="Proteomes" id="UP001341840"/>
    </source>
</evidence>
<name>A0ABU6WCE8_9FABA</name>
<dbReference type="InterPro" id="IPR004320">
    <property type="entry name" value="BPS1_pln"/>
</dbReference>
<dbReference type="Proteomes" id="UP001341840">
    <property type="component" value="Unassembled WGS sequence"/>
</dbReference>
<keyword evidence="1" id="KW-0175">Coiled coil</keyword>
<proteinExistence type="predicted"/>